<keyword evidence="4" id="KW-1185">Reference proteome</keyword>
<dbReference type="PROSITE" id="PS51168">
    <property type="entry name" value="CHORISMATE_MUT_2"/>
    <property type="match status" value="1"/>
</dbReference>
<dbReference type="InterPro" id="IPR036979">
    <property type="entry name" value="CM_dom_sf"/>
</dbReference>
<proteinExistence type="predicted"/>
<dbReference type="GO" id="GO:0019752">
    <property type="term" value="P:carboxylic acid metabolic process"/>
    <property type="evidence" value="ECO:0007669"/>
    <property type="project" value="UniProtKB-ARBA"/>
</dbReference>
<dbReference type="PANTHER" id="PTHR38041">
    <property type="entry name" value="CHORISMATE MUTASE"/>
    <property type="match status" value="1"/>
</dbReference>
<dbReference type="InterPro" id="IPR002701">
    <property type="entry name" value="CM_II_prokaryot"/>
</dbReference>
<dbReference type="PANTHER" id="PTHR38041:SF1">
    <property type="entry name" value="CHORISMATE MUTASE"/>
    <property type="match status" value="1"/>
</dbReference>
<dbReference type="InterPro" id="IPR036263">
    <property type="entry name" value="Chorismate_II_sf"/>
</dbReference>
<evidence type="ECO:0000313" key="4">
    <source>
        <dbReference type="Proteomes" id="UP001596432"/>
    </source>
</evidence>
<keyword evidence="1" id="KW-0413">Isomerase</keyword>
<evidence type="ECO:0000259" key="2">
    <source>
        <dbReference type="PROSITE" id="PS51168"/>
    </source>
</evidence>
<dbReference type="SUPFAM" id="SSF48600">
    <property type="entry name" value="Chorismate mutase II"/>
    <property type="match status" value="1"/>
</dbReference>
<protein>
    <submittedName>
        <fullName evidence="3">Chorismate mutase</fullName>
    </submittedName>
</protein>
<dbReference type="Proteomes" id="UP001596432">
    <property type="component" value="Unassembled WGS sequence"/>
</dbReference>
<dbReference type="GO" id="GO:0004106">
    <property type="term" value="F:chorismate mutase activity"/>
    <property type="evidence" value="ECO:0007669"/>
    <property type="project" value="UniProtKB-ARBA"/>
</dbReference>
<gene>
    <name evidence="3" type="ORF">ACFQMA_16195</name>
</gene>
<dbReference type="GeneID" id="78821679"/>
<feature type="domain" description="Chorismate mutase" evidence="2">
    <location>
        <begin position="2"/>
        <end position="93"/>
    </location>
</feature>
<dbReference type="InterPro" id="IPR051331">
    <property type="entry name" value="Chorismate_mutase-related"/>
</dbReference>
<dbReference type="Gene3D" id="1.20.59.10">
    <property type="entry name" value="Chorismate mutase"/>
    <property type="match status" value="1"/>
</dbReference>
<accession>A0ABD5Y4Y1</accession>
<dbReference type="AlphaFoldDB" id="A0ABD5Y4Y1"/>
<sequence>MTDPTADLTDLRADIDRIDAEIADLIAERVERAEAVADVKSSAGRALVDEDREATVASHHATLFAERGLDPDDGRALAEFLIDVALDRERTVDGEA</sequence>
<dbReference type="Pfam" id="PF01817">
    <property type="entry name" value="CM_2"/>
    <property type="match status" value="1"/>
</dbReference>
<dbReference type="RefSeq" id="WP_274322451.1">
    <property type="nucleotide sequence ID" value="NZ_CP118158.1"/>
</dbReference>
<dbReference type="EMBL" id="JBHTAS010000001">
    <property type="protein sequence ID" value="MFC7141366.1"/>
    <property type="molecule type" value="Genomic_DNA"/>
</dbReference>
<comment type="caution">
    <text evidence="3">The sequence shown here is derived from an EMBL/GenBank/DDBJ whole genome shotgun (WGS) entry which is preliminary data.</text>
</comment>
<name>A0ABD5Y4Y1_9EURY</name>
<evidence type="ECO:0000313" key="3">
    <source>
        <dbReference type="EMBL" id="MFC7141366.1"/>
    </source>
</evidence>
<organism evidence="3 4">
    <name type="scientific">Halosimplex aquaticum</name>
    <dbReference type="NCBI Taxonomy" id="3026162"/>
    <lineage>
        <taxon>Archaea</taxon>
        <taxon>Methanobacteriati</taxon>
        <taxon>Methanobacteriota</taxon>
        <taxon>Stenosarchaea group</taxon>
        <taxon>Halobacteria</taxon>
        <taxon>Halobacteriales</taxon>
        <taxon>Haloarculaceae</taxon>
        <taxon>Halosimplex</taxon>
    </lineage>
</organism>
<evidence type="ECO:0000256" key="1">
    <source>
        <dbReference type="ARBA" id="ARBA00023235"/>
    </source>
</evidence>
<reference evidence="3 4" key="1">
    <citation type="journal article" date="2019" name="Int. J. Syst. Evol. Microbiol.">
        <title>The Global Catalogue of Microorganisms (GCM) 10K type strain sequencing project: providing services to taxonomists for standard genome sequencing and annotation.</title>
        <authorList>
            <consortium name="The Broad Institute Genomics Platform"/>
            <consortium name="The Broad Institute Genome Sequencing Center for Infectious Disease"/>
            <person name="Wu L."/>
            <person name="Ma J."/>
        </authorList>
    </citation>
    <scope>NUCLEOTIDE SEQUENCE [LARGE SCALE GENOMIC DNA]</scope>
    <source>
        <strain evidence="3 4">XZYJT29</strain>
    </source>
</reference>
<dbReference type="SMART" id="SM00830">
    <property type="entry name" value="CM_2"/>
    <property type="match status" value="1"/>
</dbReference>